<dbReference type="eggNOG" id="COG0436">
    <property type="taxonomic scope" value="Bacteria"/>
</dbReference>
<organism evidence="7 8">
    <name type="scientific">Alistipes onderdonkii</name>
    <dbReference type="NCBI Taxonomy" id="328813"/>
    <lineage>
        <taxon>Bacteria</taxon>
        <taxon>Pseudomonadati</taxon>
        <taxon>Bacteroidota</taxon>
        <taxon>Bacteroidia</taxon>
        <taxon>Bacteroidales</taxon>
        <taxon>Rikenellaceae</taxon>
        <taxon>Alistipes</taxon>
    </lineage>
</organism>
<evidence type="ECO:0000256" key="2">
    <source>
        <dbReference type="ARBA" id="ARBA00022576"/>
    </source>
</evidence>
<evidence type="ECO:0000256" key="3">
    <source>
        <dbReference type="ARBA" id="ARBA00022679"/>
    </source>
</evidence>
<reference evidence="7" key="2">
    <citation type="journal article" date="2018" name="BMC Genomics">
        <title>Whole genome sequencing and function prediction of 133 gut anaerobes isolated from chicken caecum in pure cultures.</title>
        <authorList>
            <person name="Medvecky M."/>
            <person name="Cejkova D."/>
            <person name="Polansky O."/>
            <person name="Karasova D."/>
            <person name="Kubasova T."/>
            <person name="Cizek A."/>
            <person name="Rychlik I."/>
        </authorList>
    </citation>
    <scope>NUCLEOTIDE SEQUENCE</scope>
    <source>
        <strain evidence="7">An90</strain>
    </source>
</reference>
<dbReference type="PANTHER" id="PTHR42832:SF3">
    <property type="entry name" value="L-GLUTAMINE--4-(METHYLSULFANYL)-2-OXOBUTANOATE AMINOTRANSFERASE"/>
    <property type="match status" value="1"/>
</dbReference>
<dbReference type="PANTHER" id="PTHR42832">
    <property type="entry name" value="AMINO ACID AMINOTRANSFERASE"/>
    <property type="match status" value="1"/>
</dbReference>
<dbReference type="Pfam" id="PF00155">
    <property type="entry name" value="Aminotran_1_2"/>
    <property type="match status" value="1"/>
</dbReference>
<reference evidence="6" key="3">
    <citation type="submission" date="2022-06" db="EMBL/GenBank/DDBJ databases">
        <title>Isolation of gut microbiota from human fecal samples.</title>
        <authorList>
            <person name="Pamer E.G."/>
            <person name="Barat B."/>
            <person name="Waligurski E."/>
            <person name="Medina S."/>
            <person name="Paddock L."/>
            <person name="Mostad J."/>
        </authorList>
    </citation>
    <scope>NUCLEOTIDE SEQUENCE</scope>
    <source>
        <strain evidence="6">DFI.6.22</strain>
    </source>
</reference>
<sequence length="395" mass="44395">MAKAVNIARSHRLDGIGEYYFSRRLREIAEIEAATGRQIVKLAMGSPDLPPHQSVIDRLAKEAQRPDVHKYMSYKGEPILRKAFADWYKKWYRTELDYNNEVLPLIGSKEGIMHICMTFLNKGDKVLVPNPGYPTYSAAVRLSGGEMVPYALNKQTGFYPDFEAIEKAGLDGVKMMLVNYPNMPTGQTPTMELFQKIVDFGARHNILIVHDNPYSFIRNAAAPISIMEAEGARDVALEMNSLSKGHSMAGWRVGVVVGKKEWIDSILTFKSNMDSGMFYPIQAAADTALALGEEWFKELNDIYYGREKQAYALLDALGCKYREHQAGLFVWAELPESYEGDSFAFSDEVMDKCDVFLTPGGIFGSEGNRYIRITLCCPEELLKKATDNIIAKFGK</sequence>
<accession>A0A1Y3QQJ9</accession>
<proteinExistence type="inferred from homology"/>
<dbReference type="InterPro" id="IPR050881">
    <property type="entry name" value="LL-DAP_aminotransferase"/>
</dbReference>
<dbReference type="EMBL" id="JANGBQ010000002">
    <property type="protein sequence ID" value="MCQ5081654.1"/>
    <property type="molecule type" value="Genomic_DNA"/>
</dbReference>
<evidence type="ECO:0000313" key="8">
    <source>
        <dbReference type="Proteomes" id="UP000195772"/>
    </source>
</evidence>
<keyword evidence="2 4" id="KW-0032">Aminotransferase</keyword>
<evidence type="ECO:0000256" key="4">
    <source>
        <dbReference type="RuleBase" id="RU000481"/>
    </source>
</evidence>
<dbReference type="GO" id="GO:0030170">
    <property type="term" value="F:pyridoxal phosphate binding"/>
    <property type="evidence" value="ECO:0007669"/>
    <property type="project" value="InterPro"/>
</dbReference>
<keyword evidence="3 4" id="KW-0808">Transferase</keyword>
<comment type="caution">
    <text evidence="7">The sequence shown here is derived from an EMBL/GenBank/DDBJ whole genome shotgun (WGS) entry which is preliminary data.</text>
</comment>
<feature type="domain" description="Aminotransferase class I/classII large" evidence="5">
    <location>
        <begin position="38"/>
        <end position="388"/>
    </location>
</feature>
<evidence type="ECO:0000313" key="6">
    <source>
        <dbReference type="EMBL" id="MCQ5081654.1"/>
    </source>
</evidence>
<dbReference type="Gene3D" id="3.40.640.10">
    <property type="entry name" value="Type I PLP-dependent aspartate aminotransferase-like (Major domain)"/>
    <property type="match status" value="1"/>
</dbReference>
<dbReference type="RefSeq" id="WP_018696047.1">
    <property type="nucleotide sequence ID" value="NZ_AP025562.1"/>
</dbReference>
<evidence type="ECO:0000256" key="1">
    <source>
        <dbReference type="ARBA" id="ARBA00001933"/>
    </source>
</evidence>
<dbReference type="InterPro" id="IPR004839">
    <property type="entry name" value="Aminotransferase_I/II_large"/>
</dbReference>
<dbReference type="PROSITE" id="PS00105">
    <property type="entry name" value="AA_TRANSFER_CLASS_1"/>
    <property type="match status" value="1"/>
</dbReference>
<dbReference type="InterPro" id="IPR004838">
    <property type="entry name" value="NHTrfase_class1_PyrdxlP-BS"/>
</dbReference>
<comment type="cofactor">
    <cofactor evidence="1 4">
        <name>pyridoxal 5'-phosphate</name>
        <dbReference type="ChEBI" id="CHEBI:597326"/>
    </cofactor>
</comment>
<dbReference type="Proteomes" id="UP001205035">
    <property type="component" value="Unassembled WGS sequence"/>
</dbReference>
<comment type="similarity">
    <text evidence="4">Belongs to the class-I pyridoxal-phosphate-dependent aminotransferase family.</text>
</comment>
<dbReference type="Gene3D" id="3.90.1150.10">
    <property type="entry name" value="Aspartate Aminotransferase, domain 1"/>
    <property type="match status" value="1"/>
</dbReference>
<name>A0A1Y3QQJ9_9BACT</name>
<gene>
    <name evidence="7" type="ORF">B5G41_13875</name>
    <name evidence="6" type="ORF">NE651_01945</name>
</gene>
<dbReference type="EC" id="2.6.1.-" evidence="4"/>
<dbReference type="OrthoDB" id="9802328at2"/>
<dbReference type="InterPro" id="IPR015422">
    <property type="entry name" value="PyrdxlP-dep_Trfase_small"/>
</dbReference>
<dbReference type="SUPFAM" id="SSF53383">
    <property type="entry name" value="PLP-dependent transferases"/>
    <property type="match status" value="1"/>
</dbReference>
<dbReference type="InterPro" id="IPR015421">
    <property type="entry name" value="PyrdxlP-dep_Trfase_major"/>
</dbReference>
<evidence type="ECO:0000259" key="5">
    <source>
        <dbReference type="Pfam" id="PF00155"/>
    </source>
</evidence>
<dbReference type="AlphaFoldDB" id="A0A1Y3QQJ9"/>
<dbReference type="CDD" id="cd00609">
    <property type="entry name" value="AAT_like"/>
    <property type="match status" value="1"/>
</dbReference>
<dbReference type="InterPro" id="IPR015424">
    <property type="entry name" value="PyrdxlP-dep_Trfase"/>
</dbReference>
<reference evidence="8" key="1">
    <citation type="submission" date="2017-04" db="EMBL/GenBank/DDBJ databases">
        <title>Function of individual gut microbiota members based on whole genome sequencing of pure cultures obtained from chicken caecum.</title>
        <authorList>
            <person name="Medvecky M."/>
            <person name="Cejkova D."/>
            <person name="Polansky O."/>
            <person name="Karasova D."/>
            <person name="Kubasova T."/>
            <person name="Cizek A."/>
            <person name="Rychlik I."/>
        </authorList>
    </citation>
    <scope>NUCLEOTIDE SEQUENCE [LARGE SCALE GENOMIC DNA]</scope>
    <source>
        <strain evidence="8">An90</strain>
    </source>
</reference>
<dbReference type="Proteomes" id="UP000195772">
    <property type="component" value="Unassembled WGS sequence"/>
</dbReference>
<protein>
    <recommendedName>
        <fullName evidence="4">Aminotransferase</fullName>
        <ecNumber evidence="4">2.6.1.-</ecNumber>
    </recommendedName>
</protein>
<evidence type="ECO:0000313" key="7">
    <source>
        <dbReference type="EMBL" id="OUN01932.1"/>
    </source>
</evidence>
<dbReference type="GO" id="GO:0008483">
    <property type="term" value="F:transaminase activity"/>
    <property type="evidence" value="ECO:0007669"/>
    <property type="project" value="UniProtKB-KW"/>
</dbReference>
<dbReference type="EMBL" id="NFHB01000011">
    <property type="protein sequence ID" value="OUN01932.1"/>
    <property type="molecule type" value="Genomic_DNA"/>
</dbReference>